<dbReference type="EMBL" id="BK015365">
    <property type="protein sequence ID" value="DAE03391.1"/>
    <property type="molecule type" value="Genomic_DNA"/>
</dbReference>
<accession>A0A8S5P892</accession>
<protein>
    <submittedName>
        <fullName evidence="1">Minor tail protein</fullName>
    </submittedName>
</protein>
<sequence length="121" mass="14347">MTPSRHPQYNYMAVFPDIRWPIYPIQETTPDISYKGQVENMTLITRKKTTKTRRTYSVGYKLPTTEYYKLRSFYDDVNCSGVFDWVHPETRETLKVRFADQLDFAANDYGVWMGTVKLQEV</sequence>
<reference evidence="1" key="1">
    <citation type="journal article" date="2021" name="Proc. Natl. Acad. Sci. U.S.A.">
        <title>A Catalog of Tens of Thousands of Viruses from Human Metagenomes Reveals Hidden Associations with Chronic Diseases.</title>
        <authorList>
            <person name="Tisza M.J."/>
            <person name="Buck C.B."/>
        </authorList>
    </citation>
    <scope>NUCLEOTIDE SEQUENCE</scope>
    <source>
        <strain evidence="1">CtaNG1</strain>
    </source>
</reference>
<evidence type="ECO:0000313" key="1">
    <source>
        <dbReference type="EMBL" id="DAE03391.1"/>
    </source>
</evidence>
<proteinExistence type="predicted"/>
<name>A0A8S5P892_9CAUD</name>
<organism evidence="1">
    <name type="scientific">Myoviridae sp. ctaNG1</name>
    <dbReference type="NCBI Taxonomy" id="2825132"/>
    <lineage>
        <taxon>Viruses</taxon>
        <taxon>Duplodnaviria</taxon>
        <taxon>Heunggongvirae</taxon>
        <taxon>Uroviricota</taxon>
        <taxon>Caudoviricetes</taxon>
    </lineage>
</organism>